<name>V9FC69_PHYNI</name>
<dbReference type="HOGENOM" id="CLU_2255478_0_0_1"/>
<keyword evidence="2" id="KW-1185">Reference proteome</keyword>
<dbReference type="Proteomes" id="UP000018721">
    <property type="component" value="Unassembled WGS sequence"/>
</dbReference>
<comment type="caution">
    <text evidence="1">The sequence shown here is derived from an EMBL/GenBank/DDBJ whole genome shotgun (WGS) entry which is preliminary data.</text>
</comment>
<sequence>MCMSLTRGSETFKAGLLVPGERSSCADDELVRERINWIEYLRVKVVPHLMLAASVRHRNVRLVAIEIPIGSWTSAHCCNSRSLPQRYIQLASCGYSALEVECTF</sequence>
<dbReference type="AlphaFoldDB" id="V9FC69"/>
<gene>
    <name evidence="1" type="ORF">F443_07904</name>
</gene>
<accession>V9FC69</accession>
<evidence type="ECO:0000313" key="1">
    <source>
        <dbReference type="EMBL" id="ETI47992.1"/>
    </source>
</evidence>
<evidence type="ECO:0000313" key="2">
    <source>
        <dbReference type="Proteomes" id="UP000018721"/>
    </source>
</evidence>
<protein>
    <submittedName>
        <fullName evidence="1">Uncharacterized protein</fullName>
    </submittedName>
</protein>
<dbReference type="EMBL" id="ANIZ01001371">
    <property type="protein sequence ID" value="ETI47992.1"/>
    <property type="molecule type" value="Genomic_DNA"/>
</dbReference>
<organism evidence="1 2">
    <name type="scientific">Phytophthora nicotianae P1569</name>
    <dbReference type="NCBI Taxonomy" id="1317065"/>
    <lineage>
        <taxon>Eukaryota</taxon>
        <taxon>Sar</taxon>
        <taxon>Stramenopiles</taxon>
        <taxon>Oomycota</taxon>
        <taxon>Peronosporomycetes</taxon>
        <taxon>Peronosporales</taxon>
        <taxon>Peronosporaceae</taxon>
        <taxon>Phytophthora</taxon>
    </lineage>
</organism>
<proteinExistence type="predicted"/>
<reference evidence="1 2" key="1">
    <citation type="submission" date="2013-11" db="EMBL/GenBank/DDBJ databases">
        <title>The Genome Sequence of Phytophthora parasitica P1569.</title>
        <authorList>
            <consortium name="The Broad Institute Genomics Platform"/>
            <person name="Russ C."/>
            <person name="Tyler B."/>
            <person name="Panabieres F."/>
            <person name="Shan W."/>
            <person name="Tripathy S."/>
            <person name="Grunwald N."/>
            <person name="Machado M."/>
            <person name="Johnson C.S."/>
            <person name="Arredondo F."/>
            <person name="Hong C."/>
            <person name="Coffey M."/>
            <person name="Young S.K."/>
            <person name="Zeng Q."/>
            <person name="Gargeya S."/>
            <person name="Fitzgerald M."/>
            <person name="Abouelleil A."/>
            <person name="Alvarado L."/>
            <person name="Chapman S.B."/>
            <person name="Gainer-Dewar J."/>
            <person name="Goldberg J."/>
            <person name="Griggs A."/>
            <person name="Gujja S."/>
            <person name="Hansen M."/>
            <person name="Howarth C."/>
            <person name="Imamovic A."/>
            <person name="Ireland A."/>
            <person name="Larimer J."/>
            <person name="McCowan C."/>
            <person name="Murphy C."/>
            <person name="Pearson M."/>
            <person name="Poon T.W."/>
            <person name="Priest M."/>
            <person name="Roberts A."/>
            <person name="Saif S."/>
            <person name="Shea T."/>
            <person name="Sykes S."/>
            <person name="Wortman J."/>
            <person name="Nusbaum C."/>
            <person name="Birren B."/>
        </authorList>
    </citation>
    <scope>NUCLEOTIDE SEQUENCE [LARGE SCALE GENOMIC DNA]</scope>
    <source>
        <strain evidence="1 2">P1569</strain>
    </source>
</reference>